<keyword evidence="4" id="KW-1185">Reference proteome</keyword>
<accession>A0AAV9PH26</accession>
<sequence>MLFFQTAVCAILLATSPLVESSPIFKRTSLLGGSLRPAELITRSLDILSVERRQTSSTDTDCGLLGCTGAGAASGNETSASSSSSCQFLGGCSSGAGSSCQTEKNDVGNTSSSVCGSSTSTDSSGFLGLGDLSASSSG</sequence>
<evidence type="ECO:0000313" key="4">
    <source>
        <dbReference type="Proteomes" id="UP001337655"/>
    </source>
</evidence>
<name>A0AAV9PH26_9PEZI</name>
<evidence type="ECO:0000313" key="3">
    <source>
        <dbReference type="EMBL" id="KAK5171809.1"/>
    </source>
</evidence>
<reference evidence="3 4" key="1">
    <citation type="submission" date="2023-08" db="EMBL/GenBank/DDBJ databases">
        <title>Black Yeasts Isolated from many extreme environments.</title>
        <authorList>
            <person name="Coleine C."/>
            <person name="Stajich J.E."/>
            <person name="Selbmann L."/>
        </authorList>
    </citation>
    <scope>NUCLEOTIDE SEQUENCE [LARGE SCALE GENOMIC DNA]</scope>
    <source>
        <strain evidence="3 4">CCFEE 5935</strain>
    </source>
</reference>
<dbReference type="RefSeq" id="XP_064660653.1">
    <property type="nucleotide sequence ID" value="XM_064800702.1"/>
</dbReference>
<feature type="chain" id="PRO_5043743138" description="Secreted protein" evidence="2">
    <location>
        <begin position="22"/>
        <end position="138"/>
    </location>
</feature>
<organism evidence="3 4">
    <name type="scientific">Saxophila tyrrhenica</name>
    <dbReference type="NCBI Taxonomy" id="1690608"/>
    <lineage>
        <taxon>Eukaryota</taxon>
        <taxon>Fungi</taxon>
        <taxon>Dikarya</taxon>
        <taxon>Ascomycota</taxon>
        <taxon>Pezizomycotina</taxon>
        <taxon>Dothideomycetes</taxon>
        <taxon>Dothideomycetidae</taxon>
        <taxon>Mycosphaerellales</taxon>
        <taxon>Extremaceae</taxon>
        <taxon>Saxophila</taxon>
    </lineage>
</organism>
<comment type="caution">
    <text evidence="3">The sequence shown here is derived from an EMBL/GenBank/DDBJ whole genome shotgun (WGS) entry which is preliminary data.</text>
</comment>
<dbReference type="EMBL" id="JAVRRT010000005">
    <property type="protein sequence ID" value="KAK5171809.1"/>
    <property type="molecule type" value="Genomic_DNA"/>
</dbReference>
<dbReference type="GeneID" id="89924792"/>
<feature type="region of interest" description="Disordered" evidence="1">
    <location>
        <begin position="72"/>
        <end position="138"/>
    </location>
</feature>
<dbReference type="Proteomes" id="UP001337655">
    <property type="component" value="Unassembled WGS sequence"/>
</dbReference>
<feature type="compositionally biased region" description="Low complexity" evidence="1">
    <location>
        <begin position="108"/>
        <end position="138"/>
    </location>
</feature>
<evidence type="ECO:0000256" key="2">
    <source>
        <dbReference type="SAM" id="SignalP"/>
    </source>
</evidence>
<evidence type="ECO:0000256" key="1">
    <source>
        <dbReference type="SAM" id="MobiDB-lite"/>
    </source>
</evidence>
<proteinExistence type="predicted"/>
<dbReference type="AlphaFoldDB" id="A0AAV9PH26"/>
<gene>
    <name evidence="3" type="ORF">LTR77_003445</name>
</gene>
<evidence type="ECO:0008006" key="5">
    <source>
        <dbReference type="Google" id="ProtNLM"/>
    </source>
</evidence>
<protein>
    <recommendedName>
        <fullName evidence="5">Secreted protein</fullName>
    </recommendedName>
</protein>
<keyword evidence="2" id="KW-0732">Signal</keyword>
<feature type="compositionally biased region" description="Low complexity" evidence="1">
    <location>
        <begin position="72"/>
        <end position="100"/>
    </location>
</feature>
<feature type="signal peptide" evidence="2">
    <location>
        <begin position="1"/>
        <end position="21"/>
    </location>
</feature>